<comment type="caution">
    <text evidence="4">The sequence shown here is derived from an EMBL/GenBank/DDBJ whole genome shotgun (WGS) entry which is preliminary data.</text>
</comment>
<dbReference type="Pfam" id="PF08450">
    <property type="entry name" value="SGL"/>
    <property type="match status" value="1"/>
</dbReference>
<evidence type="ECO:0000313" key="5">
    <source>
        <dbReference type="Proteomes" id="UP001501676"/>
    </source>
</evidence>
<keyword evidence="2" id="KW-0378">Hydrolase</keyword>
<feature type="domain" description="SMP-30/Gluconolactonase/LRE-like region" evidence="3">
    <location>
        <begin position="17"/>
        <end position="270"/>
    </location>
</feature>
<protein>
    <submittedName>
        <fullName evidence="4">SMP-30/gluconolactonase/LRE family protein</fullName>
    </submittedName>
</protein>
<comment type="similarity">
    <text evidence="1">Belongs to the SMP-30/CGR1 family.</text>
</comment>
<dbReference type="InterPro" id="IPR013658">
    <property type="entry name" value="SGL"/>
</dbReference>
<dbReference type="Proteomes" id="UP001501676">
    <property type="component" value="Unassembled WGS sequence"/>
</dbReference>
<dbReference type="SUPFAM" id="SSF63829">
    <property type="entry name" value="Calcium-dependent phosphotriesterase"/>
    <property type="match status" value="1"/>
</dbReference>
<dbReference type="InterPro" id="IPR011042">
    <property type="entry name" value="6-blade_b-propeller_TolB-like"/>
</dbReference>
<organism evidence="4 5">
    <name type="scientific">Cryptosporangium minutisporangium</name>
    <dbReference type="NCBI Taxonomy" id="113569"/>
    <lineage>
        <taxon>Bacteria</taxon>
        <taxon>Bacillati</taxon>
        <taxon>Actinomycetota</taxon>
        <taxon>Actinomycetes</taxon>
        <taxon>Cryptosporangiales</taxon>
        <taxon>Cryptosporangiaceae</taxon>
        <taxon>Cryptosporangium</taxon>
    </lineage>
</organism>
<keyword evidence="5" id="KW-1185">Reference proteome</keyword>
<dbReference type="InterPro" id="IPR005511">
    <property type="entry name" value="SMP-30"/>
</dbReference>
<evidence type="ECO:0000313" key="4">
    <source>
        <dbReference type="EMBL" id="GAA3388665.1"/>
    </source>
</evidence>
<reference evidence="5" key="1">
    <citation type="journal article" date="2019" name="Int. J. Syst. Evol. Microbiol.">
        <title>The Global Catalogue of Microorganisms (GCM) 10K type strain sequencing project: providing services to taxonomists for standard genome sequencing and annotation.</title>
        <authorList>
            <consortium name="The Broad Institute Genomics Platform"/>
            <consortium name="The Broad Institute Genome Sequencing Center for Infectious Disease"/>
            <person name="Wu L."/>
            <person name="Ma J."/>
        </authorList>
    </citation>
    <scope>NUCLEOTIDE SEQUENCE [LARGE SCALE GENOMIC DNA]</scope>
    <source>
        <strain evidence="5">JCM 9458</strain>
    </source>
</reference>
<proteinExistence type="inferred from homology"/>
<dbReference type="Gene3D" id="2.120.10.30">
    <property type="entry name" value="TolB, C-terminal domain"/>
    <property type="match status" value="1"/>
</dbReference>
<dbReference type="EMBL" id="BAAAYN010000023">
    <property type="protein sequence ID" value="GAA3388665.1"/>
    <property type="molecule type" value="Genomic_DNA"/>
</dbReference>
<dbReference type="InterPro" id="IPR051262">
    <property type="entry name" value="SMP-30/CGR1_Lactonase"/>
</dbReference>
<dbReference type="PRINTS" id="PR01790">
    <property type="entry name" value="SMP30FAMILY"/>
</dbReference>
<accession>A0ABP6SYH6</accession>
<sequence length="299" mass="31708">MANRDVRTFFSGGAYFEGPRWRDGNWWVSDFYRHTVSTITPDGRETVIVEVEQQPSGLGWLPDGALVISSMKDHRLLRFAGDGLTPLADLTEHCGGHLNDLVIDAVGRIYVGDFGFDIMAGAAPATTSLKRVDPDGTVTIVADGLHFPNGSVITPDGTTLIVGETLGNRYTAFDISPDGSLTNRRIWAEFGAIPTGTTTEEVIPQLAVAPDGCSLDAEGHIWAADAVGGRVVRVAPGGAVVDEIRAPDGLGVYACALGGDDGRTLLMCAAPDFYEHLRAPTREAVLLAVGVDVPHSGRP</sequence>
<name>A0ABP6SYH6_9ACTN</name>
<dbReference type="RefSeq" id="WP_345729255.1">
    <property type="nucleotide sequence ID" value="NZ_BAAAYN010000023.1"/>
</dbReference>
<dbReference type="PANTHER" id="PTHR47572">
    <property type="entry name" value="LIPOPROTEIN-RELATED"/>
    <property type="match status" value="1"/>
</dbReference>
<evidence type="ECO:0000256" key="2">
    <source>
        <dbReference type="ARBA" id="ARBA00022801"/>
    </source>
</evidence>
<evidence type="ECO:0000259" key="3">
    <source>
        <dbReference type="Pfam" id="PF08450"/>
    </source>
</evidence>
<dbReference type="PANTHER" id="PTHR47572:SF4">
    <property type="entry name" value="LACTONASE DRP35"/>
    <property type="match status" value="1"/>
</dbReference>
<gene>
    <name evidence="4" type="ORF">GCM10020369_35750</name>
</gene>
<evidence type="ECO:0000256" key="1">
    <source>
        <dbReference type="ARBA" id="ARBA00008853"/>
    </source>
</evidence>